<dbReference type="GO" id="GO:0005634">
    <property type="term" value="C:nucleus"/>
    <property type="evidence" value="ECO:0007669"/>
    <property type="project" value="UniProtKB-SubCell"/>
</dbReference>
<sequence length="638" mass="71996">MQTMLPSQQIPVQRPVPTMYQSFSPAEVHKSWSRHHPVNCDPFQPPARPQTDLPSAARRVGGDNGFHLTPPFGHSQHQQQPLDHLVMQRLQEEARRTTALQQKIMSSGAPLTSPNLDFFSPRGNQNFQNRAPAHPPQHPHLQNPLQKPHPHQHHHHLQIEQQLFVQEQKKTLFEAHMKLQTAAPLRHGSSQHALVKDLHALRLPHPQPINASTTPPSAVAALTSLSPSSPTLPGPRPAHPSINKPGHHLTPPPAADTAEHHWWSIQNQQSNLLSYGGPQRIIHTPPHRLFYGHVSSSLDPRLHPFLTPPITPLCGEGGLLERPAPRRCRRCRCPNCLKSSNSPNSTPNKRRMHVCHYPGCGKEYGKTSHLKAHLRGHAGERPFVCRWLYCQKRFTRSDELQRHLRTHTGEKNFQCPDCGKRFMRSDHLSKHLKTHEIKRDRPEGDVDDDDDDEKTNSLTDKDVDLQVEDVERPGSKRCHSSSEDGDESEDDDETDIDVGYEYRDYFAVHLMSPRGHFSSPDGSDDEITDGDHHDDRTSGEGQFDAGIGADHLNRCTASCHPIIPSDPRIASNPWHCYYDYDHAKQTSRDPRKQSHAHHIQSHLVYGDAADKPGSECGERQTDSIVPDNKENRLSGQNS</sequence>
<evidence type="ECO:0000256" key="7">
    <source>
        <dbReference type="ARBA" id="ARBA00023125"/>
    </source>
</evidence>
<feature type="compositionally biased region" description="Basic and acidic residues" evidence="12">
    <location>
        <begin position="608"/>
        <end position="632"/>
    </location>
</feature>
<comment type="subcellular location">
    <subcellularLocation>
        <location evidence="1">Nucleus</location>
    </subcellularLocation>
</comment>
<dbReference type="EMBL" id="CAXITT010000057">
    <property type="protein sequence ID" value="CAL1529897.1"/>
    <property type="molecule type" value="Genomic_DNA"/>
</dbReference>
<keyword evidence="5" id="KW-0862">Zinc</keyword>
<feature type="region of interest" description="Disordered" evidence="12">
    <location>
        <begin position="429"/>
        <end position="494"/>
    </location>
</feature>
<dbReference type="FunFam" id="3.30.160.60:FF:000014">
    <property type="entry name" value="Transcription factor Sp3"/>
    <property type="match status" value="1"/>
</dbReference>
<feature type="region of interest" description="Disordered" evidence="12">
    <location>
        <begin position="514"/>
        <end position="545"/>
    </location>
</feature>
<feature type="compositionally biased region" description="Basic and acidic residues" evidence="12">
    <location>
        <begin position="459"/>
        <end position="474"/>
    </location>
</feature>
<evidence type="ECO:0000256" key="9">
    <source>
        <dbReference type="ARBA" id="ARBA00023242"/>
    </source>
</evidence>
<evidence type="ECO:0000256" key="8">
    <source>
        <dbReference type="ARBA" id="ARBA00023163"/>
    </source>
</evidence>
<feature type="region of interest" description="Disordered" evidence="12">
    <location>
        <begin position="43"/>
        <end position="67"/>
    </location>
</feature>
<accession>A0AAV2H8F4</accession>
<dbReference type="FunFam" id="3.30.160.60:FF:001110">
    <property type="entry name" value="Krueppel factor 13"/>
    <property type="match status" value="1"/>
</dbReference>
<comment type="caution">
    <text evidence="14">The sequence shown here is derived from an EMBL/GenBank/DDBJ whole genome shotgun (WGS) entry which is preliminary data.</text>
</comment>
<feature type="domain" description="C2H2-type" evidence="13">
    <location>
        <begin position="383"/>
        <end position="412"/>
    </location>
</feature>
<dbReference type="InterPro" id="IPR013087">
    <property type="entry name" value="Znf_C2H2_type"/>
</dbReference>
<organism evidence="14 15">
    <name type="scientific">Lymnaea stagnalis</name>
    <name type="common">Great pond snail</name>
    <name type="synonym">Helix stagnalis</name>
    <dbReference type="NCBI Taxonomy" id="6523"/>
    <lineage>
        <taxon>Eukaryota</taxon>
        <taxon>Metazoa</taxon>
        <taxon>Spiralia</taxon>
        <taxon>Lophotrochozoa</taxon>
        <taxon>Mollusca</taxon>
        <taxon>Gastropoda</taxon>
        <taxon>Heterobranchia</taxon>
        <taxon>Euthyneura</taxon>
        <taxon>Panpulmonata</taxon>
        <taxon>Hygrophila</taxon>
        <taxon>Lymnaeoidea</taxon>
        <taxon>Lymnaeidae</taxon>
        <taxon>Lymnaea</taxon>
    </lineage>
</organism>
<dbReference type="PANTHER" id="PTHR23235:SF177">
    <property type="entry name" value="C2H2-TYPE DOMAIN-CONTAINING PROTEIN"/>
    <property type="match status" value="1"/>
</dbReference>
<dbReference type="GO" id="GO:0008270">
    <property type="term" value="F:zinc ion binding"/>
    <property type="evidence" value="ECO:0007669"/>
    <property type="project" value="UniProtKB-KW"/>
</dbReference>
<dbReference type="Gene3D" id="3.30.160.60">
    <property type="entry name" value="Classic Zinc Finger"/>
    <property type="match status" value="3"/>
</dbReference>
<feature type="domain" description="C2H2-type" evidence="13">
    <location>
        <begin position="353"/>
        <end position="382"/>
    </location>
</feature>
<feature type="region of interest" description="Disordered" evidence="12">
    <location>
        <begin position="587"/>
        <end position="638"/>
    </location>
</feature>
<evidence type="ECO:0000313" key="14">
    <source>
        <dbReference type="EMBL" id="CAL1529897.1"/>
    </source>
</evidence>
<feature type="compositionally biased region" description="Acidic residues" evidence="12">
    <location>
        <begin position="483"/>
        <end position="494"/>
    </location>
</feature>
<feature type="compositionally biased region" description="Low complexity" evidence="12">
    <location>
        <begin position="215"/>
        <end position="229"/>
    </location>
</feature>
<proteinExistence type="inferred from homology"/>
<dbReference type="SMART" id="SM00355">
    <property type="entry name" value="ZnF_C2H2"/>
    <property type="match status" value="3"/>
</dbReference>
<name>A0AAV2H8F4_LYMST</name>
<dbReference type="InterPro" id="IPR036236">
    <property type="entry name" value="Znf_C2H2_sf"/>
</dbReference>
<dbReference type="SUPFAM" id="SSF57667">
    <property type="entry name" value="beta-beta-alpha zinc fingers"/>
    <property type="match status" value="2"/>
</dbReference>
<keyword evidence="15" id="KW-1185">Reference proteome</keyword>
<keyword evidence="8" id="KW-0804">Transcription</keyword>
<gene>
    <name evidence="14" type="ORF">GSLYS_00004030001</name>
</gene>
<feature type="region of interest" description="Disordered" evidence="12">
    <location>
        <begin position="205"/>
        <end position="258"/>
    </location>
</feature>
<dbReference type="GO" id="GO:0000981">
    <property type="term" value="F:DNA-binding transcription factor activity, RNA polymerase II-specific"/>
    <property type="evidence" value="ECO:0007669"/>
    <property type="project" value="TreeGrafter"/>
</dbReference>
<dbReference type="PROSITE" id="PS50157">
    <property type="entry name" value="ZINC_FINGER_C2H2_2"/>
    <property type="match status" value="3"/>
</dbReference>
<feature type="region of interest" description="Disordered" evidence="12">
    <location>
        <begin position="122"/>
        <end position="156"/>
    </location>
</feature>
<evidence type="ECO:0000256" key="11">
    <source>
        <dbReference type="PROSITE-ProRule" id="PRU00042"/>
    </source>
</evidence>
<evidence type="ECO:0000256" key="4">
    <source>
        <dbReference type="ARBA" id="ARBA00022771"/>
    </source>
</evidence>
<keyword evidence="4 11" id="KW-0863">Zinc-finger</keyword>
<comment type="similarity">
    <text evidence="10">Belongs to the Sp1 C2H2-type zinc-finger protein family.</text>
</comment>
<evidence type="ECO:0000256" key="6">
    <source>
        <dbReference type="ARBA" id="ARBA00023015"/>
    </source>
</evidence>
<evidence type="ECO:0000256" key="2">
    <source>
        <dbReference type="ARBA" id="ARBA00022723"/>
    </source>
</evidence>
<dbReference type="AlphaFoldDB" id="A0AAV2H8F4"/>
<dbReference type="Proteomes" id="UP001497497">
    <property type="component" value="Unassembled WGS sequence"/>
</dbReference>
<feature type="domain" description="C2H2-type" evidence="13">
    <location>
        <begin position="413"/>
        <end position="440"/>
    </location>
</feature>
<keyword evidence="3" id="KW-0677">Repeat</keyword>
<evidence type="ECO:0000256" key="1">
    <source>
        <dbReference type="ARBA" id="ARBA00004123"/>
    </source>
</evidence>
<evidence type="ECO:0000256" key="5">
    <source>
        <dbReference type="ARBA" id="ARBA00022833"/>
    </source>
</evidence>
<evidence type="ECO:0000256" key="12">
    <source>
        <dbReference type="SAM" id="MobiDB-lite"/>
    </source>
</evidence>
<evidence type="ECO:0000256" key="3">
    <source>
        <dbReference type="ARBA" id="ARBA00022737"/>
    </source>
</evidence>
<dbReference type="Pfam" id="PF00096">
    <property type="entry name" value="zf-C2H2"/>
    <property type="match status" value="2"/>
</dbReference>
<dbReference type="GO" id="GO:0000978">
    <property type="term" value="F:RNA polymerase II cis-regulatory region sequence-specific DNA binding"/>
    <property type="evidence" value="ECO:0007669"/>
    <property type="project" value="TreeGrafter"/>
</dbReference>
<dbReference type="PANTHER" id="PTHR23235">
    <property type="entry name" value="KRUEPPEL-LIKE TRANSCRIPTION FACTOR"/>
    <property type="match status" value="1"/>
</dbReference>
<keyword evidence="2" id="KW-0479">Metal-binding</keyword>
<protein>
    <recommendedName>
        <fullName evidence="13">C2H2-type domain-containing protein</fullName>
    </recommendedName>
</protein>
<keyword evidence="6" id="KW-0805">Transcription regulation</keyword>
<reference evidence="14 15" key="1">
    <citation type="submission" date="2024-04" db="EMBL/GenBank/DDBJ databases">
        <authorList>
            <consortium name="Genoscope - CEA"/>
            <person name="William W."/>
        </authorList>
    </citation>
    <scope>NUCLEOTIDE SEQUENCE [LARGE SCALE GENOMIC DNA]</scope>
</reference>
<evidence type="ECO:0000313" key="15">
    <source>
        <dbReference type="Proteomes" id="UP001497497"/>
    </source>
</evidence>
<keyword evidence="9" id="KW-0539">Nucleus</keyword>
<feature type="compositionally biased region" description="Basic and acidic residues" evidence="12">
    <location>
        <begin position="529"/>
        <end position="538"/>
    </location>
</feature>
<keyword evidence="7" id="KW-0238">DNA-binding</keyword>
<dbReference type="PROSITE" id="PS00028">
    <property type="entry name" value="ZINC_FINGER_C2H2_1"/>
    <property type="match status" value="3"/>
</dbReference>
<evidence type="ECO:0000256" key="10">
    <source>
        <dbReference type="ARBA" id="ARBA00038409"/>
    </source>
</evidence>
<feature type="compositionally biased region" description="Basic and acidic residues" evidence="12">
    <location>
        <begin position="429"/>
        <end position="444"/>
    </location>
</feature>
<evidence type="ECO:0000259" key="13">
    <source>
        <dbReference type="PROSITE" id="PS50157"/>
    </source>
</evidence>